<evidence type="ECO:0000313" key="6">
    <source>
        <dbReference type="Proteomes" id="UP001226762"/>
    </source>
</evidence>
<gene>
    <name evidence="5" type="ORF">NO357_21415</name>
</gene>
<dbReference type="InterPro" id="IPR036942">
    <property type="entry name" value="Beta-barrel_TonB_sf"/>
</dbReference>
<keyword evidence="5" id="KW-0675">Receptor</keyword>
<dbReference type="GO" id="GO:0009279">
    <property type="term" value="C:cell outer membrane"/>
    <property type="evidence" value="ECO:0007669"/>
    <property type="project" value="UniProtKB-SubCell"/>
</dbReference>
<feature type="non-terminal residue" evidence="5">
    <location>
        <position position="1"/>
    </location>
</feature>
<feature type="domain" description="TonB-dependent receptor-like beta-barrel" evidence="4">
    <location>
        <begin position="2"/>
        <end position="62"/>
    </location>
</feature>
<proteinExistence type="predicted"/>
<dbReference type="Gene3D" id="2.40.170.20">
    <property type="entry name" value="TonB-dependent receptor, beta-barrel domain"/>
    <property type="match status" value="1"/>
</dbReference>
<sequence length="79" mass="9034">IGAFFEYNYDNLDNLNLTAGVRVDQHNLLGFFVTPRLHLRYTPWEKAAFRASVGRGKRSANIFAENQQMFATSRAINIV</sequence>
<reference evidence="5" key="1">
    <citation type="submission" date="2022-07" db="EMBL/GenBank/DDBJ databases">
        <authorList>
            <person name="Otstavnykh N."/>
            <person name="Isaeva M."/>
            <person name="Bystritskaya E."/>
        </authorList>
    </citation>
    <scope>NUCLEOTIDE SEQUENCE</scope>
    <source>
        <strain evidence="5">KCTC 52189</strain>
    </source>
</reference>
<reference evidence="5" key="2">
    <citation type="submission" date="2023-02" db="EMBL/GenBank/DDBJ databases">
        <title>'Rhodoalgimonas zhirmunskyi' gen. nov., isolated from a red alga.</title>
        <authorList>
            <person name="Nedashkovskaya O.I."/>
            <person name="Otstavnykh N.Y."/>
            <person name="Bystritskaya E.P."/>
            <person name="Balabanova L.A."/>
            <person name="Isaeva M.P."/>
        </authorList>
    </citation>
    <scope>NUCLEOTIDE SEQUENCE</scope>
    <source>
        <strain evidence="5">KCTC 52189</strain>
    </source>
</reference>
<keyword evidence="2" id="KW-0472">Membrane</keyword>
<protein>
    <submittedName>
        <fullName evidence="5">TonB-dependent receptor</fullName>
    </submittedName>
</protein>
<dbReference type="InterPro" id="IPR000531">
    <property type="entry name" value="Beta-barrel_TonB"/>
</dbReference>
<name>A0AAE3WIW7_9RHOB</name>
<dbReference type="EMBL" id="JANHAX010000018">
    <property type="protein sequence ID" value="MDQ2092470.1"/>
    <property type="molecule type" value="Genomic_DNA"/>
</dbReference>
<feature type="non-terminal residue" evidence="5">
    <location>
        <position position="79"/>
    </location>
</feature>
<dbReference type="SUPFAM" id="SSF56935">
    <property type="entry name" value="Porins"/>
    <property type="match status" value="1"/>
</dbReference>
<accession>A0AAE3WIW7</accession>
<evidence type="ECO:0000256" key="2">
    <source>
        <dbReference type="ARBA" id="ARBA00023136"/>
    </source>
</evidence>
<evidence type="ECO:0000313" key="5">
    <source>
        <dbReference type="EMBL" id="MDQ2092470.1"/>
    </source>
</evidence>
<dbReference type="Proteomes" id="UP001226762">
    <property type="component" value="Unassembled WGS sequence"/>
</dbReference>
<evidence type="ECO:0000259" key="4">
    <source>
        <dbReference type="Pfam" id="PF00593"/>
    </source>
</evidence>
<comment type="caution">
    <text evidence="5">The sequence shown here is derived from an EMBL/GenBank/DDBJ whole genome shotgun (WGS) entry which is preliminary data.</text>
</comment>
<evidence type="ECO:0000256" key="1">
    <source>
        <dbReference type="ARBA" id="ARBA00004442"/>
    </source>
</evidence>
<keyword evidence="3" id="KW-0998">Cell outer membrane</keyword>
<dbReference type="AlphaFoldDB" id="A0AAE3WIW7"/>
<keyword evidence="6" id="KW-1185">Reference proteome</keyword>
<organism evidence="5 6">
    <name type="scientific">Marimonas arenosa</name>
    <dbReference type="NCBI Taxonomy" id="1795305"/>
    <lineage>
        <taxon>Bacteria</taxon>
        <taxon>Pseudomonadati</taxon>
        <taxon>Pseudomonadota</taxon>
        <taxon>Alphaproteobacteria</taxon>
        <taxon>Rhodobacterales</taxon>
        <taxon>Paracoccaceae</taxon>
        <taxon>Marimonas</taxon>
    </lineage>
</organism>
<dbReference type="Pfam" id="PF00593">
    <property type="entry name" value="TonB_dep_Rec_b-barrel"/>
    <property type="match status" value="1"/>
</dbReference>
<dbReference type="RefSeq" id="WP_306737778.1">
    <property type="nucleotide sequence ID" value="NZ_JANHAX010000018.1"/>
</dbReference>
<comment type="subcellular location">
    <subcellularLocation>
        <location evidence="1">Cell outer membrane</location>
    </subcellularLocation>
</comment>
<evidence type="ECO:0000256" key="3">
    <source>
        <dbReference type="ARBA" id="ARBA00023237"/>
    </source>
</evidence>